<keyword evidence="2" id="KW-1185">Reference proteome</keyword>
<proteinExistence type="predicted"/>
<evidence type="ECO:0000313" key="2">
    <source>
        <dbReference type="Proteomes" id="UP001281147"/>
    </source>
</evidence>
<gene>
    <name evidence="1" type="ORF">LTR37_020128</name>
</gene>
<accession>A0ACC3MDC3</accession>
<organism evidence="1 2">
    <name type="scientific">Vermiconidia calcicola</name>
    <dbReference type="NCBI Taxonomy" id="1690605"/>
    <lineage>
        <taxon>Eukaryota</taxon>
        <taxon>Fungi</taxon>
        <taxon>Dikarya</taxon>
        <taxon>Ascomycota</taxon>
        <taxon>Pezizomycotina</taxon>
        <taxon>Dothideomycetes</taxon>
        <taxon>Dothideomycetidae</taxon>
        <taxon>Mycosphaerellales</taxon>
        <taxon>Extremaceae</taxon>
        <taxon>Vermiconidia</taxon>
    </lineage>
</organism>
<dbReference type="EMBL" id="JAUTXU010000336">
    <property type="protein sequence ID" value="KAK3684597.1"/>
    <property type="molecule type" value="Genomic_DNA"/>
</dbReference>
<name>A0ACC3MDC3_9PEZI</name>
<protein>
    <submittedName>
        <fullName evidence="1">Uncharacterized protein</fullName>
    </submittedName>
</protein>
<evidence type="ECO:0000313" key="1">
    <source>
        <dbReference type="EMBL" id="KAK3684597.1"/>
    </source>
</evidence>
<sequence>MPSSYLAQQFHTTPLELQHQPSAHEYVQYTPQASFGIDSDCTLYTNNAVYSELQAVFEEQKRRCMNNQLYAAHPDIRVEASTPIPLPPSCDGRQDSVASGLAQNFDDWQMYQWSMGMPATSSQRPLKRARSHQRTPSASTVASTGGPASPYTANNTSYPQIANTDYSPNSPAQAQYADQTFSKHLPTPQQTPTDSSFFNTPSYIPSQFAHTPNAHLAMKGFAIDHHLADDFPPEYIYSSAHSMSSHGNDSPATPQSGVGDAYDSRNFNPNDYTQANPNVQLYRTESQAYQDELFNPGPNYNLATAPATKRNSALLTPHRNLINERLQTANLARSGSPASAVSRERSPFRAGSPLAPAADWNTAQTVGTAAGMRQQQKEEAAQAEYAQHQPPLRREPTKTISPKDALLDYADTEQPSLFQENIPAGYRQHTTDPEAWQNGFSHQPGSTFGNIVATGPATQLTPFRAASADGYNEANLGFTPLPPTQQDQSSQIQTAPYQSNTYAPKMNYDDTNPGDFPAHLTSMESSISENGPPPSSQESYNMAAAPQRPADTRANSGAYTCTYHGCTQRFESHTSLQKHKKEYHRSQPRESTSDSPTGSNASPRSTESPAPSSTDGMTSAAIQARNSQAGPHKCTRINPSTNKPCNTIFSRPYDLTRHEDTIHNNRKHKVRCPMCREEKTFSRNDALTRHMRVVHPEVETFGGKRGRRGE</sequence>
<dbReference type="Proteomes" id="UP001281147">
    <property type="component" value="Unassembled WGS sequence"/>
</dbReference>
<comment type="caution">
    <text evidence="1">The sequence shown here is derived from an EMBL/GenBank/DDBJ whole genome shotgun (WGS) entry which is preliminary data.</text>
</comment>
<reference evidence="1" key="1">
    <citation type="submission" date="2023-07" db="EMBL/GenBank/DDBJ databases">
        <title>Black Yeasts Isolated from many extreme environments.</title>
        <authorList>
            <person name="Coleine C."/>
            <person name="Stajich J.E."/>
            <person name="Selbmann L."/>
        </authorList>
    </citation>
    <scope>NUCLEOTIDE SEQUENCE</scope>
    <source>
        <strain evidence="1">CCFEE 5714</strain>
    </source>
</reference>